<dbReference type="Proteomes" id="UP000015106">
    <property type="component" value="Chromosome 7"/>
</dbReference>
<reference evidence="1" key="3">
    <citation type="submission" date="2022-06" db="UniProtKB">
        <authorList>
            <consortium name="EnsemblPlants"/>
        </authorList>
    </citation>
    <scope>IDENTIFICATION</scope>
</reference>
<protein>
    <submittedName>
        <fullName evidence="1">Uncharacterized protein</fullName>
    </submittedName>
</protein>
<organism evidence="1 2">
    <name type="scientific">Triticum urartu</name>
    <name type="common">Red wild einkorn</name>
    <name type="synonym">Crithodium urartu</name>
    <dbReference type="NCBI Taxonomy" id="4572"/>
    <lineage>
        <taxon>Eukaryota</taxon>
        <taxon>Viridiplantae</taxon>
        <taxon>Streptophyta</taxon>
        <taxon>Embryophyta</taxon>
        <taxon>Tracheophyta</taxon>
        <taxon>Spermatophyta</taxon>
        <taxon>Magnoliopsida</taxon>
        <taxon>Liliopsida</taxon>
        <taxon>Poales</taxon>
        <taxon>Poaceae</taxon>
        <taxon>BOP clade</taxon>
        <taxon>Pooideae</taxon>
        <taxon>Triticodae</taxon>
        <taxon>Triticeae</taxon>
        <taxon>Triticinae</taxon>
        <taxon>Triticum</taxon>
    </lineage>
</organism>
<reference evidence="2" key="1">
    <citation type="journal article" date="2013" name="Nature">
        <title>Draft genome of the wheat A-genome progenitor Triticum urartu.</title>
        <authorList>
            <person name="Ling H.Q."/>
            <person name="Zhao S."/>
            <person name="Liu D."/>
            <person name="Wang J."/>
            <person name="Sun H."/>
            <person name="Zhang C."/>
            <person name="Fan H."/>
            <person name="Li D."/>
            <person name="Dong L."/>
            <person name="Tao Y."/>
            <person name="Gao C."/>
            <person name="Wu H."/>
            <person name="Li Y."/>
            <person name="Cui Y."/>
            <person name="Guo X."/>
            <person name="Zheng S."/>
            <person name="Wang B."/>
            <person name="Yu K."/>
            <person name="Liang Q."/>
            <person name="Yang W."/>
            <person name="Lou X."/>
            <person name="Chen J."/>
            <person name="Feng M."/>
            <person name="Jian J."/>
            <person name="Zhang X."/>
            <person name="Luo G."/>
            <person name="Jiang Y."/>
            <person name="Liu J."/>
            <person name="Wang Z."/>
            <person name="Sha Y."/>
            <person name="Zhang B."/>
            <person name="Wu H."/>
            <person name="Tang D."/>
            <person name="Shen Q."/>
            <person name="Xue P."/>
            <person name="Zou S."/>
            <person name="Wang X."/>
            <person name="Liu X."/>
            <person name="Wang F."/>
            <person name="Yang Y."/>
            <person name="An X."/>
            <person name="Dong Z."/>
            <person name="Zhang K."/>
            <person name="Zhang X."/>
            <person name="Luo M.C."/>
            <person name="Dvorak J."/>
            <person name="Tong Y."/>
            <person name="Wang J."/>
            <person name="Yang H."/>
            <person name="Li Z."/>
            <person name="Wang D."/>
            <person name="Zhang A."/>
            <person name="Wang J."/>
        </authorList>
    </citation>
    <scope>NUCLEOTIDE SEQUENCE</scope>
    <source>
        <strain evidence="2">cv. G1812</strain>
    </source>
</reference>
<keyword evidence="2" id="KW-1185">Reference proteome</keyword>
<evidence type="ECO:0000313" key="2">
    <source>
        <dbReference type="Proteomes" id="UP000015106"/>
    </source>
</evidence>
<dbReference type="EnsemblPlants" id="TuG1812G0700004635.01.T01">
    <property type="protein sequence ID" value="TuG1812G0700004635.01.T01"/>
    <property type="gene ID" value="TuG1812G0700004635.01"/>
</dbReference>
<reference evidence="1" key="2">
    <citation type="submission" date="2018-03" db="EMBL/GenBank/DDBJ databases">
        <title>The Triticum urartu genome reveals the dynamic nature of wheat genome evolution.</title>
        <authorList>
            <person name="Ling H."/>
            <person name="Ma B."/>
            <person name="Shi X."/>
            <person name="Liu H."/>
            <person name="Dong L."/>
            <person name="Sun H."/>
            <person name="Cao Y."/>
            <person name="Gao Q."/>
            <person name="Zheng S."/>
            <person name="Li Y."/>
            <person name="Yu Y."/>
            <person name="Du H."/>
            <person name="Qi M."/>
            <person name="Li Y."/>
            <person name="Yu H."/>
            <person name="Cui Y."/>
            <person name="Wang N."/>
            <person name="Chen C."/>
            <person name="Wu H."/>
            <person name="Zhao Y."/>
            <person name="Zhang J."/>
            <person name="Li Y."/>
            <person name="Zhou W."/>
            <person name="Zhang B."/>
            <person name="Hu W."/>
            <person name="Eijk M."/>
            <person name="Tang J."/>
            <person name="Witsenboer H."/>
            <person name="Zhao S."/>
            <person name="Li Z."/>
            <person name="Zhang A."/>
            <person name="Wang D."/>
            <person name="Liang C."/>
        </authorList>
    </citation>
    <scope>NUCLEOTIDE SEQUENCE [LARGE SCALE GENOMIC DNA]</scope>
    <source>
        <strain evidence="1">cv. G1812</strain>
    </source>
</reference>
<sequence length="104" mass="11920">MSVKVLIVGWSCREVRMPDGSGTCRLKQQELAERRMRTGSSTRVVREGSQVDSWCARRSGRQRSFDGRTSRSKEPTVVNFLHPIPDSKRFQFDIGYSSAFCFLK</sequence>
<dbReference type="Gramene" id="TuG1812G0700004635.01.T01">
    <property type="protein sequence ID" value="TuG1812G0700004635.01.T01"/>
    <property type="gene ID" value="TuG1812G0700004635.01"/>
</dbReference>
<dbReference type="AlphaFoldDB" id="A0A8R7R2L3"/>
<name>A0A8R7R2L3_TRIUA</name>
<accession>A0A8R7R2L3</accession>
<proteinExistence type="predicted"/>
<evidence type="ECO:0000313" key="1">
    <source>
        <dbReference type="EnsemblPlants" id="TuG1812G0700004635.01.T01"/>
    </source>
</evidence>